<comment type="caution">
    <text evidence="2">The sequence shown here is derived from an EMBL/GenBank/DDBJ whole genome shotgun (WGS) entry which is preliminary data.</text>
</comment>
<organism evidence="2 3">
    <name type="scientific">Lactiplantibacillus pentosus</name>
    <name type="common">Lactobacillus pentosus</name>
    <dbReference type="NCBI Taxonomy" id="1589"/>
    <lineage>
        <taxon>Bacteria</taxon>
        <taxon>Bacillati</taxon>
        <taxon>Bacillota</taxon>
        <taxon>Bacilli</taxon>
        <taxon>Lactobacillales</taxon>
        <taxon>Lactobacillaceae</taxon>
        <taxon>Lactiplantibacillus</taxon>
    </lineage>
</organism>
<dbReference type="InterPro" id="IPR053163">
    <property type="entry name" value="HTH-type_regulator_Rgg"/>
</dbReference>
<gene>
    <name evidence="2" type="ORF">RI555_02830</name>
</gene>
<dbReference type="PANTHER" id="PTHR37038">
    <property type="entry name" value="TRANSCRIPTIONAL REGULATOR-RELATED"/>
    <property type="match status" value="1"/>
</dbReference>
<dbReference type="Proteomes" id="UP001263852">
    <property type="component" value="Unassembled WGS sequence"/>
</dbReference>
<evidence type="ECO:0000313" key="2">
    <source>
        <dbReference type="EMBL" id="MDT7037946.1"/>
    </source>
</evidence>
<dbReference type="EMBL" id="JAVLAO010000001">
    <property type="protein sequence ID" value="MDT7037946.1"/>
    <property type="molecule type" value="Genomic_DNA"/>
</dbReference>
<proteinExistence type="predicted"/>
<dbReference type="AlphaFoldDB" id="A0AAW8WCW1"/>
<evidence type="ECO:0000313" key="3">
    <source>
        <dbReference type="Proteomes" id="UP001263852"/>
    </source>
</evidence>
<protein>
    <submittedName>
        <fullName evidence="2">Helix-turn-helix transcriptional regulator</fullName>
    </submittedName>
</protein>
<dbReference type="InterPro" id="IPR001387">
    <property type="entry name" value="Cro/C1-type_HTH"/>
</dbReference>
<name>A0AAW8WCW1_LACPE</name>
<evidence type="ECO:0000259" key="1">
    <source>
        <dbReference type="PROSITE" id="PS50943"/>
    </source>
</evidence>
<sequence>MQTLGTTLKSARQAQHLTQHQVAQDICAQSMLSAIEHDRYVPNARLLLALCQRLNVAVSALKLAGNFAISADASFNHRVEMLCNAHQYQALKDFLLAPATLTYVQTDEQTQAYYYYLGIACWQVDAMSADAIQHIQLALGMATPNAPLTTLSRLALISLAVFKTAHYAAAHVETLVTQALQDIEAGPYEENLNIVYYLAGLVAYQQHAPELAMNRLTAGIAFATAHNSHYMLANCYQLLAQLALEANDTTAAQQASERSAVFRELFHEQVHDEFG</sequence>
<dbReference type="SMART" id="SM00530">
    <property type="entry name" value="HTH_XRE"/>
    <property type="match status" value="1"/>
</dbReference>
<feature type="domain" description="HTH cro/C1-type" evidence="1">
    <location>
        <begin position="8"/>
        <end position="61"/>
    </location>
</feature>
<dbReference type="PROSITE" id="PS50943">
    <property type="entry name" value="HTH_CROC1"/>
    <property type="match status" value="1"/>
</dbReference>
<accession>A0AAW8WCW1</accession>
<dbReference type="Pfam" id="PF01381">
    <property type="entry name" value="HTH_3"/>
    <property type="match status" value="1"/>
</dbReference>
<dbReference type="RefSeq" id="WP_216748216.1">
    <property type="nucleotide sequence ID" value="NZ_JAGWDT010000010.1"/>
</dbReference>
<reference evidence="2" key="1">
    <citation type="submission" date="2023-08" db="EMBL/GenBank/DDBJ databases">
        <authorList>
            <person name="Page C.A."/>
            <person name="Perez-Diaz I.M."/>
        </authorList>
    </citation>
    <scope>NUCLEOTIDE SEQUENCE</scope>
    <source>
        <strain evidence="2">1.8.9</strain>
    </source>
</reference>
<dbReference type="CDD" id="cd00093">
    <property type="entry name" value="HTH_XRE"/>
    <property type="match status" value="1"/>
</dbReference>